<dbReference type="STRING" id="1121279.SAMN02745887_03552"/>
<dbReference type="InterPro" id="IPR001537">
    <property type="entry name" value="SpoU_MeTrfase"/>
</dbReference>
<dbReference type="InterPro" id="IPR051259">
    <property type="entry name" value="rRNA_Methyltransferase"/>
</dbReference>
<organism evidence="5 6">
    <name type="scientific">Chitinimonas taiwanensis DSM 18899</name>
    <dbReference type="NCBI Taxonomy" id="1121279"/>
    <lineage>
        <taxon>Bacteria</taxon>
        <taxon>Pseudomonadati</taxon>
        <taxon>Pseudomonadota</taxon>
        <taxon>Betaproteobacteria</taxon>
        <taxon>Neisseriales</taxon>
        <taxon>Chitinibacteraceae</taxon>
        <taxon>Chitinimonas</taxon>
    </lineage>
</organism>
<evidence type="ECO:0000256" key="2">
    <source>
        <dbReference type="ARBA" id="ARBA00022603"/>
    </source>
</evidence>
<sequence length="257" mass="26666">MDVIQSRQNPLIKTCSKLASNRRERLKSGLSLLDGPHLLAAALDAGQVPHKVLVAQGAAHKPEITALIARLSVSTVYVADSLFVELSELESSSGLLAVWPIPAPPEPLRAGLVLALDGVQDPGNVGAILRTAAAAGVEQVWLSAACADVYSPKVLRAGMGAHFMLPLIERAALPDLLQAFAGQRAVTALDGSISLYAADLCGSLALVMGSEGQGVSAEVLALANLRVRIPMRAGLESLNVGAAAAICLYERVRQSAA</sequence>
<reference evidence="5 6" key="1">
    <citation type="submission" date="2016-11" db="EMBL/GenBank/DDBJ databases">
        <authorList>
            <person name="Jaros S."/>
            <person name="Januszkiewicz K."/>
            <person name="Wedrychowicz H."/>
        </authorList>
    </citation>
    <scope>NUCLEOTIDE SEQUENCE [LARGE SCALE GENOMIC DNA]</scope>
    <source>
        <strain evidence="5 6">DSM 18899</strain>
    </source>
</reference>
<dbReference type="GO" id="GO:0005737">
    <property type="term" value="C:cytoplasm"/>
    <property type="evidence" value="ECO:0007669"/>
    <property type="project" value="UniProtKB-ARBA"/>
</dbReference>
<dbReference type="InterPro" id="IPR013123">
    <property type="entry name" value="SpoU_subst-bd"/>
</dbReference>
<dbReference type="SUPFAM" id="SSF75217">
    <property type="entry name" value="alpha/beta knot"/>
    <property type="match status" value="1"/>
</dbReference>
<dbReference type="OrthoDB" id="9794400at2"/>
<proteinExistence type="inferred from homology"/>
<protein>
    <submittedName>
        <fullName evidence="5">RNA methyltransferase, TrmH family</fullName>
    </submittedName>
</protein>
<dbReference type="RefSeq" id="WP_072430029.1">
    <property type="nucleotide sequence ID" value="NZ_FPKR01000016.1"/>
</dbReference>
<dbReference type="CDD" id="cd18095">
    <property type="entry name" value="SpoU-like_rRNA-MTase"/>
    <property type="match status" value="1"/>
</dbReference>
<evidence type="ECO:0000313" key="6">
    <source>
        <dbReference type="Proteomes" id="UP000186513"/>
    </source>
</evidence>
<dbReference type="InterPro" id="IPR053888">
    <property type="entry name" value="MRM3-like_sub_bind"/>
</dbReference>
<dbReference type="InterPro" id="IPR029064">
    <property type="entry name" value="Ribosomal_eL30-like_sf"/>
</dbReference>
<name>A0A1K2HRJ8_9NEIS</name>
<dbReference type="Proteomes" id="UP000186513">
    <property type="component" value="Unassembled WGS sequence"/>
</dbReference>
<dbReference type="EMBL" id="FPKR01000016">
    <property type="protein sequence ID" value="SFZ79371.1"/>
    <property type="molecule type" value="Genomic_DNA"/>
</dbReference>
<accession>A0A1K2HRJ8</accession>
<dbReference type="PANTHER" id="PTHR43191:SF2">
    <property type="entry name" value="RRNA METHYLTRANSFERASE 3, MITOCHONDRIAL"/>
    <property type="match status" value="1"/>
</dbReference>
<dbReference type="InterPro" id="IPR029026">
    <property type="entry name" value="tRNA_m1G_MTases_N"/>
</dbReference>
<dbReference type="Pfam" id="PF00588">
    <property type="entry name" value="SpoU_methylase"/>
    <property type="match status" value="1"/>
</dbReference>
<keyword evidence="2 5" id="KW-0489">Methyltransferase</keyword>
<dbReference type="Gene3D" id="3.30.1330.30">
    <property type="match status" value="1"/>
</dbReference>
<evidence type="ECO:0000256" key="1">
    <source>
        <dbReference type="ARBA" id="ARBA00007228"/>
    </source>
</evidence>
<dbReference type="GO" id="GO:0008173">
    <property type="term" value="F:RNA methyltransferase activity"/>
    <property type="evidence" value="ECO:0007669"/>
    <property type="project" value="InterPro"/>
</dbReference>
<dbReference type="GO" id="GO:0032259">
    <property type="term" value="P:methylation"/>
    <property type="evidence" value="ECO:0007669"/>
    <property type="project" value="UniProtKB-KW"/>
</dbReference>
<dbReference type="SUPFAM" id="SSF55315">
    <property type="entry name" value="L30e-like"/>
    <property type="match status" value="1"/>
</dbReference>
<evidence type="ECO:0000313" key="5">
    <source>
        <dbReference type="EMBL" id="SFZ79371.1"/>
    </source>
</evidence>
<comment type="similarity">
    <text evidence="1">Belongs to the class IV-like SAM-binding methyltransferase superfamily. RNA methyltransferase TrmH family.</text>
</comment>
<dbReference type="SMART" id="SM00967">
    <property type="entry name" value="SpoU_sub_bind"/>
    <property type="match status" value="1"/>
</dbReference>
<feature type="domain" description="RNA 2-O ribose methyltransferase substrate binding" evidence="4">
    <location>
        <begin position="32"/>
        <end position="105"/>
    </location>
</feature>
<dbReference type="GO" id="GO:0006396">
    <property type="term" value="P:RNA processing"/>
    <property type="evidence" value="ECO:0007669"/>
    <property type="project" value="InterPro"/>
</dbReference>
<keyword evidence="3 5" id="KW-0808">Transferase</keyword>
<keyword evidence="6" id="KW-1185">Reference proteome</keyword>
<dbReference type="AlphaFoldDB" id="A0A1K2HRJ8"/>
<dbReference type="PANTHER" id="PTHR43191">
    <property type="entry name" value="RRNA METHYLTRANSFERASE 3"/>
    <property type="match status" value="1"/>
</dbReference>
<gene>
    <name evidence="5" type="ORF">SAMN02745887_03552</name>
</gene>
<dbReference type="InterPro" id="IPR029028">
    <property type="entry name" value="Alpha/beta_knot_MTases"/>
</dbReference>
<dbReference type="GO" id="GO:0003723">
    <property type="term" value="F:RNA binding"/>
    <property type="evidence" value="ECO:0007669"/>
    <property type="project" value="InterPro"/>
</dbReference>
<evidence type="ECO:0000256" key="3">
    <source>
        <dbReference type="ARBA" id="ARBA00022679"/>
    </source>
</evidence>
<evidence type="ECO:0000259" key="4">
    <source>
        <dbReference type="SMART" id="SM00967"/>
    </source>
</evidence>
<dbReference type="Pfam" id="PF22435">
    <property type="entry name" value="MRM3-like_sub_bind"/>
    <property type="match status" value="1"/>
</dbReference>
<dbReference type="Gene3D" id="3.40.1280.10">
    <property type="match status" value="1"/>
</dbReference>